<protein>
    <submittedName>
        <fullName evidence="2">Odorant binding protein 15</fullName>
    </submittedName>
</protein>
<evidence type="ECO:0000313" key="2">
    <source>
        <dbReference type="EMBL" id="ALR72503.1"/>
    </source>
</evidence>
<sequence length="140" mass="15599">MKSIIVCFVAVAFLALAFAEETEKEKMKRIHEECQSDPATKVEESVLKAAEEGDVDVTKIGPHTLCMNVKVGLQKENGDIVKDELRAGLRRVPGVDESKIESIVEECGQREGGTAEEAAIKLFQCLQKRSKITHHHHHHE</sequence>
<accession>A0A0S3J2I8</accession>
<dbReference type="EMBL" id="KT381497">
    <property type="protein sequence ID" value="ALR72503.1"/>
    <property type="molecule type" value="mRNA"/>
</dbReference>
<feature type="chain" id="PRO_5006612744" evidence="1">
    <location>
        <begin position="20"/>
        <end position="140"/>
    </location>
</feature>
<reference evidence="2" key="2">
    <citation type="submission" date="2015-08" db="EMBL/GenBank/DDBJ databases">
        <authorList>
            <person name="Babu N.S."/>
            <person name="Beckwith C.J."/>
            <person name="Beseler K.G."/>
            <person name="Brison A."/>
            <person name="Carone J.V."/>
            <person name="Caskin T.P."/>
            <person name="Diamond M."/>
            <person name="Durham M.E."/>
            <person name="Foxe J.M."/>
            <person name="Go M."/>
            <person name="Henderson B.A."/>
            <person name="Jones I.B."/>
            <person name="McGettigan J.A."/>
            <person name="Micheletti S.J."/>
            <person name="Nasrallah M.E."/>
            <person name="Ortiz D."/>
            <person name="Piller C.R."/>
            <person name="Privatt S.R."/>
            <person name="Schneider S.L."/>
            <person name="Sharp S."/>
            <person name="Smith T.C."/>
            <person name="Stanton J.D."/>
            <person name="Ullery H.E."/>
            <person name="Wilson R.J."/>
            <person name="Serrano M.G."/>
            <person name="Buck G."/>
            <person name="Lee V."/>
            <person name="Wang Y."/>
            <person name="Carvalho R."/>
            <person name="Voegtly L."/>
            <person name="Shi R."/>
            <person name="Duckworth R."/>
            <person name="Johnson A."/>
            <person name="Loviza R."/>
            <person name="Walstead R."/>
            <person name="Shah Z."/>
            <person name="Kiflezghi M."/>
            <person name="Wade K."/>
            <person name="Ball S.L."/>
            <person name="Bradley K.W."/>
            <person name="Asai D.J."/>
            <person name="Bowman C.A."/>
            <person name="Russell D.A."/>
            <person name="Pope W.H."/>
            <person name="Jacobs-Sera D."/>
            <person name="Hendrix R.W."/>
            <person name="Hatfull G.F."/>
        </authorList>
    </citation>
    <scope>NUCLEOTIDE SEQUENCE</scope>
</reference>
<dbReference type="InterPro" id="IPR006170">
    <property type="entry name" value="PBP/GOBP"/>
</dbReference>
<dbReference type="SUPFAM" id="SSF47565">
    <property type="entry name" value="Insect pheromone/odorant-binding proteins"/>
    <property type="match status" value="1"/>
</dbReference>
<reference evidence="2" key="1">
    <citation type="journal article" date="2015" name="BMC Genomics">
        <title>Candidate chemosensory genes identified in Colaphellus bowringi by antennal transcriptome analysis.</title>
        <authorList>
            <person name="Li X.M."/>
            <person name="Zhu X.Y."/>
            <person name="Wang Z.Q."/>
            <person name="Wang Y."/>
            <person name="He P."/>
            <person name="Chen G."/>
            <person name="Sun L."/>
            <person name="Deng D.G."/>
            <person name="Zhang Y.N."/>
        </authorList>
    </citation>
    <scope>NUCLEOTIDE SEQUENCE</scope>
</reference>
<name>A0A0S3J2I8_9CUCU</name>
<dbReference type="InterPro" id="IPR036728">
    <property type="entry name" value="PBP_GOBP_sf"/>
</dbReference>
<dbReference type="Pfam" id="PF01395">
    <property type="entry name" value="PBP_GOBP"/>
    <property type="match status" value="1"/>
</dbReference>
<dbReference type="SMART" id="SM00708">
    <property type="entry name" value="PhBP"/>
    <property type="match status" value="1"/>
</dbReference>
<dbReference type="Gene3D" id="1.10.238.20">
    <property type="entry name" value="Pheromone/general odorant binding protein domain"/>
    <property type="match status" value="1"/>
</dbReference>
<organism evidence="2">
    <name type="scientific">Colaphellus bowringi</name>
    <dbReference type="NCBI Taxonomy" id="561076"/>
    <lineage>
        <taxon>Eukaryota</taxon>
        <taxon>Metazoa</taxon>
        <taxon>Ecdysozoa</taxon>
        <taxon>Arthropoda</taxon>
        <taxon>Hexapoda</taxon>
        <taxon>Insecta</taxon>
        <taxon>Pterygota</taxon>
        <taxon>Neoptera</taxon>
        <taxon>Endopterygota</taxon>
        <taxon>Coleoptera</taxon>
        <taxon>Polyphaga</taxon>
        <taxon>Cucujiformia</taxon>
        <taxon>Chrysomeloidea</taxon>
        <taxon>Chrysomelidae</taxon>
        <taxon>Chrysomelinae</taxon>
        <taxon>Chrysomelini</taxon>
        <taxon>Colaphellus</taxon>
    </lineage>
</organism>
<feature type="signal peptide" evidence="1">
    <location>
        <begin position="1"/>
        <end position="19"/>
    </location>
</feature>
<dbReference type="AlphaFoldDB" id="A0A0S3J2I8"/>
<dbReference type="CDD" id="cd23992">
    <property type="entry name" value="PBP_GOBP"/>
    <property type="match status" value="1"/>
</dbReference>
<evidence type="ECO:0000256" key="1">
    <source>
        <dbReference type="SAM" id="SignalP"/>
    </source>
</evidence>
<proteinExistence type="evidence at transcript level"/>
<dbReference type="GO" id="GO:0005549">
    <property type="term" value="F:odorant binding"/>
    <property type="evidence" value="ECO:0007669"/>
    <property type="project" value="InterPro"/>
</dbReference>
<keyword evidence="1" id="KW-0732">Signal</keyword>